<feature type="compositionally biased region" description="Low complexity" evidence="1">
    <location>
        <begin position="862"/>
        <end position="878"/>
    </location>
</feature>
<name>A0A388K6U8_CHABU</name>
<organism evidence="3 4">
    <name type="scientific">Chara braunii</name>
    <name type="common">Braun's stonewort</name>
    <dbReference type="NCBI Taxonomy" id="69332"/>
    <lineage>
        <taxon>Eukaryota</taxon>
        <taxon>Viridiplantae</taxon>
        <taxon>Streptophyta</taxon>
        <taxon>Charophyceae</taxon>
        <taxon>Charales</taxon>
        <taxon>Characeae</taxon>
        <taxon>Chara</taxon>
    </lineage>
</organism>
<feature type="compositionally biased region" description="Low complexity" evidence="1">
    <location>
        <begin position="630"/>
        <end position="644"/>
    </location>
</feature>
<dbReference type="InterPro" id="IPR045117">
    <property type="entry name" value="ATXN2-like"/>
</dbReference>
<feature type="domain" description="LsmAD" evidence="2">
    <location>
        <begin position="251"/>
        <end position="322"/>
    </location>
</feature>
<feature type="compositionally biased region" description="Gly residues" evidence="1">
    <location>
        <begin position="21"/>
        <end position="53"/>
    </location>
</feature>
<dbReference type="GO" id="GO:0010494">
    <property type="term" value="C:cytoplasmic stress granule"/>
    <property type="evidence" value="ECO:0007669"/>
    <property type="project" value="TreeGrafter"/>
</dbReference>
<feature type="region of interest" description="Disordered" evidence="1">
    <location>
        <begin position="837"/>
        <end position="885"/>
    </location>
</feature>
<dbReference type="OrthoDB" id="2275718at2759"/>
<feature type="region of interest" description="Disordered" evidence="1">
    <location>
        <begin position="513"/>
        <end position="537"/>
    </location>
</feature>
<feature type="compositionally biased region" description="Low complexity" evidence="1">
    <location>
        <begin position="364"/>
        <end position="385"/>
    </location>
</feature>
<feature type="region of interest" description="Disordered" evidence="1">
    <location>
        <begin position="364"/>
        <end position="499"/>
    </location>
</feature>
<feature type="region of interest" description="Disordered" evidence="1">
    <location>
        <begin position="658"/>
        <end position="692"/>
    </location>
</feature>
<feature type="compositionally biased region" description="Basic and acidic residues" evidence="1">
    <location>
        <begin position="602"/>
        <end position="616"/>
    </location>
</feature>
<dbReference type="OMA" id="RMQMSAS"/>
<dbReference type="EMBL" id="BFEA01000065">
    <property type="protein sequence ID" value="GBG65756.1"/>
    <property type="molecule type" value="Genomic_DNA"/>
</dbReference>
<evidence type="ECO:0000313" key="4">
    <source>
        <dbReference type="Proteomes" id="UP000265515"/>
    </source>
</evidence>
<comment type="caution">
    <text evidence="3">The sequence shown here is derived from an EMBL/GenBank/DDBJ whole genome shotgun (WGS) entry which is preliminary data.</text>
</comment>
<dbReference type="InterPro" id="IPR025852">
    <property type="entry name" value="SM_dom_ATX"/>
</dbReference>
<evidence type="ECO:0000313" key="3">
    <source>
        <dbReference type="EMBL" id="GBG65756.1"/>
    </source>
</evidence>
<evidence type="ECO:0000259" key="2">
    <source>
        <dbReference type="SMART" id="SM01272"/>
    </source>
</evidence>
<dbReference type="GO" id="GO:0034063">
    <property type="term" value="P:stress granule assembly"/>
    <property type="evidence" value="ECO:0007669"/>
    <property type="project" value="TreeGrafter"/>
</dbReference>
<feature type="region of interest" description="Disordered" evidence="1">
    <location>
        <begin position="602"/>
        <end position="644"/>
    </location>
</feature>
<accession>A0A388K6U8</accession>
<dbReference type="Pfam" id="PF14438">
    <property type="entry name" value="SM-ATX"/>
    <property type="match status" value="1"/>
</dbReference>
<feature type="region of interest" description="Disordered" evidence="1">
    <location>
        <begin position="318"/>
        <end position="344"/>
    </location>
</feature>
<evidence type="ECO:0000256" key="1">
    <source>
        <dbReference type="SAM" id="MobiDB-lite"/>
    </source>
</evidence>
<dbReference type="Proteomes" id="UP000265515">
    <property type="component" value="Unassembled WGS sequence"/>
</dbReference>
<feature type="compositionally biased region" description="Low complexity" evidence="1">
    <location>
        <begin position="758"/>
        <end position="767"/>
    </location>
</feature>
<dbReference type="InterPro" id="IPR009604">
    <property type="entry name" value="LsmAD_domain"/>
</dbReference>
<dbReference type="PANTHER" id="PTHR12854">
    <property type="entry name" value="ATAXIN 2-RELATED"/>
    <property type="match status" value="1"/>
</dbReference>
<feature type="compositionally biased region" description="Low complexity" evidence="1">
    <location>
        <begin position="658"/>
        <end position="690"/>
    </location>
</feature>
<feature type="compositionally biased region" description="Low complexity" evidence="1">
    <location>
        <begin position="393"/>
        <end position="453"/>
    </location>
</feature>
<dbReference type="SMART" id="SM01272">
    <property type="entry name" value="LsmAD"/>
    <property type="match status" value="1"/>
</dbReference>
<gene>
    <name evidence="3" type="ORF">CBR_g52348</name>
</gene>
<feature type="compositionally biased region" description="Pro residues" evidence="1">
    <location>
        <begin position="1053"/>
        <end position="1071"/>
    </location>
</feature>
<keyword evidence="4" id="KW-1185">Reference proteome</keyword>
<feature type="region of interest" description="Disordered" evidence="1">
    <location>
        <begin position="1"/>
        <end position="56"/>
    </location>
</feature>
<dbReference type="Pfam" id="PF06741">
    <property type="entry name" value="LsmAD"/>
    <property type="match status" value="1"/>
</dbReference>
<sequence>MPNGPGRRRNDMSGMRNDGGRMMGGGDSYRSAGGGQGSRGGAGGGGGGGGGHGYWHRSYSDRMDGGGVGGGGGGAGRSGASVMERPMHDRFLFMTMCLIGQTVEVQVKNGSVYQGIFHTANTERDFGVVLKMARLIKGASVKGGKVEAIKDSARKAPIKMLIISSQDFVQIIAKDICLSGDVTANGRPRDVRSNDIITDSAISRNRPIVVEGRELKPWKAEDGEDVPGHLQLDTWNSRRNWDQFAENKKLFGVESTFDENLYTTKLEKGSGPEAREREREAARIAREIELKATRNPHLAEERGQVLETSIGEEELYSSVLRQPEDAGPVSRAGDDVGDDEEDEGFDAKNAETFGAMPAVSMAPMSVASSSTSNAVSSTGAGTTSPDVGRDGGASVSSPPVPSATSVETPTVESLSSPSVASSASSSSSASLPSSSSGAGSAPCPSAAALSTLAGTNSALTSSEDVHANASKTGPSDSMQTSDNPSTKTDSPTLAQRRAFDLHNDLLAKLMRLDAEKKRTKPGSPINSPFGRRSPLLSPKIADASNIHALNLDPSRPQVNDEVIRQFHEFKLQQETKNKSKKREDFMQDLKLFRESLEVRTVREKIGDHPRSPRDTPLRSVGLSSEASSRLSTPELKSSLSSSGLAQSVTVSTSSSSLASLSSSASGTSGSSSSAAPSSSTASLSAMHSSSYPLPASTSLVAPPVTKDVGTSTPTFFPSSAPLASPPVNIVSMVSPAHQAQTVSPPSSTSVMGPPPSSSAPVQPSAPVRKPVAMSTPSVAVVGPLPAPPPTLAVPVAPSAPPAPMTPVNISTPASPSAPPMVTPPPHIPALLSHVSAPAVCSPSSSGGSLACPSPSISPPSPMSSSSGSATSSTMKRSSLNPNAKEFKLNPNAKVFTPIGGYAQPRPMPIVSTPVYMQPLSQGAPMPTAMPAVPQYMPQPMPGQFAQYPMPSYMQPPPTAYVPSTPVGTSGAVPPVLQSQTGMKMPQHTQPQVQVVGPVYHQQHSMRFVPPAHPHAAYIYPNGPQFVPQGVYPQQGVMYVQYPSQQQLPIQPQAGPPPLPGHPPPPQPPPQQQPKHRGAAMPGVQYPTTPYIPPQHPHPQVIHHHQQQPPLPPQPPASVSMAGPQPMPSVGIHPGSNGVGGGARVGVSGGKGIVNAY</sequence>
<dbReference type="AlphaFoldDB" id="A0A388K6U8"/>
<reference evidence="3 4" key="1">
    <citation type="journal article" date="2018" name="Cell">
        <title>The Chara Genome: Secondary Complexity and Implications for Plant Terrestrialization.</title>
        <authorList>
            <person name="Nishiyama T."/>
            <person name="Sakayama H."/>
            <person name="Vries J.D."/>
            <person name="Buschmann H."/>
            <person name="Saint-Marcoux D."/>
            <person name="Ullrich K.K."/>
            <person name="Haas F.B."/>
            <person name="Vanderstraeten L."/>
            <person name="Becker D."/>
            <person name="Lang D."/>
            <person name="Vosolsobe S."/>
            <person name="Rombauts S."/>
            <person name="Wilhelmsson P.K.I."/>
            <person name="Janitza P."/>
            <person name="Kern R."/>
            <person name="Heyl A."/>
            <person name="Rumpler F."/>
            <person name="Villalobos L.I.A.C."/>
            <person name="Clay J.M."/>
            <person name="Skokan R."/>
            <person name="Toyoda A."/>
            <person name="Suzuki Y."/>
            <person name="Kagoshima H."/>
            <person name="Schijlen E."/>
            <person name="Tajeshwar N."/>
            <person name="Catarino B."/>
            <person name="Hetherington A.J."/>
            <person name="Saltykova A."/>
            <person name="Bonnot C."/>
            <person name="Breuninger H."/>
            <person name="Symeonidi A."/>
            <person name="Radhakrishnan G.V."/>
            <person name="Van Nieuwerburgh F."/>
            <person name="Deforce D."/>
            <person name="Chang C."/>
            <person name="Karol K.G."/>
            <person name="Hedrich R."/>
            <person name="Ulvskov P."/>
            <person name="Glockner G."/>
            <person name="Delwiche C.F."/>
            <person name="Petrasek J."/>
            <person name="Van de Peer Y."/>
            <person name="Friml J."/>
            <person name="Beilby M."/>
            <person name="Dolan L."/>
            <person name="Kohara Y."/>
            <person name="Sugano S."/>
            <person name="Fujiyama A."/>
            <person name="Delaux P.-M."/>
            <person name="Quint M."/>
            <person name="TheiBen G."/>
            <person name="Hagemann M."/>
            <person name="Harholt J."/>
            <person name="Dunand C."/>
            <person name="Zachgo S."/>
            <person name="Langdale J."/>
            <person name="Maumus F."/>
            <person name="Straeten D.V.D."/>
            <person name="Gould S.B."/>
            <person name="Rensing S.A."/>
        </authorList>
    </citation>
    <scope>NUCLEOTIDE SEQUENCE [LARGE SCALE GENOMIC DNA]</scope>
    <source>
        <strain evidence="3 4">S276</strain>
    </source>
</reference>
<feature type="compositionally biased region" description="Acidic residues" evidence="1">
    <location>
        <begin position="335"/>
        <end position="344"/>
    </location>
</feature>
<dbReference type="STRING" id="69332.A0A388K6U8"/>
<dbReference type="GO" id="GO:0003729">
    <property type="term" value="F:mRNA binding"/>
    <property type="evidence" value="ECO:0007669"/>
    <property type="project" value="TreeGrafter"/>
</dbReference>
<feature type="compositionally biased region" description="Low complexity" evidence="1">
    <location>
        <begin position="837"/>
        <end position="854"/>
    </location>
</feature>
<dbReference type="PANTHER" id="PTHR12854:SF7">
    <property type="entry name" value="ATAXIN-2 HOMOLOG"/>
    <property type="match status" value="1"/>
</dbReference>
<feature type="compositionally biased region" description="Polar residues" evidence="1">
    <location>
        <begin position="737"/>
        <end position="750"/>
    </location>
</feature>
<feature type="compositionally biased region" description="Polar residues" evidence="1">
    <location>
        <begin position="469"/>
        <end position="493"/>
    </location>
</feature>
<proteinExistence type="predicted"/>
<protein>
    <recommendedName>
        <fullName evidence="2">LsmAD domain-containing protein</fullName>
    </recommendedName>
</protein>
<feature type="region of interest" description="Disordered" evidence="1">
    <location>
        <begin position="1047"/>
        <end position="1125"/>
    </location>
</feature>
<dbReference type="Gramene" id="GBG65756">
    <property type="protein sequence ID" value="GBG65756"/>
    <property type="gene ID" value="CBR_g52348"/>
</dbReference>
<feature type="region of interest" description="Disordered" evidence="1">
    <location>
        <begin position="735"/>
        <end position="768"/>
    </location>
</feature>